<dbReference type="GO" id="GO:0055088">
    <property type="term" value="P:lipid homeostasis"/>
    <property type="evidence" value="ECO:0007669"/>
    <property type="project" value="TreeGrafter"/>
</dbReference>
<dbReference type="SUPFAM" id="SSF56645">
    <property type="entry name" value="Acyl-CoA dehydrogenase NM domain-like"/>
    <property type="match status" value="1"/>
</dbReference>
<dbReference type="SUPFAM" id="SSF47203">
    <property type="entry name" value="Acyl-CoA dehydrogenase C-terminal domain-like"/>
    <property type="match status" value="1"/>
</dbReference>
<reference evidence="1 2" key="1">
    <citation type="submission" date="2015-04" db="EMBL/GenBank/DDBJ databases">
        <title>Complete genome sequence of Schizopora paradoxa KUC8140, a cosmopolitan wood degrader in East Asia.</title>
        <authorList>
            <consortium name="DOE Joint Genome Institute"/>
            <person name="Min B."/>
            <person name="Park H."/>
            <person name="Jang Y."/>
            <person name="Kim J.-J."/>
            <person name="Kim K.H."/>
            <person name="Pangilinan J."/>
            <person name="Lipzen A."/>
            <person name="Riley R."/>
            <person name="Grigoriev I.V."/>
            <person name="Spatafora J.W."/>
            <person name="Choi I.-G."/>
        </authorList>
    </citation>
    <scope>NUCLEOTIDE SEQUENCE [LARGE SCALE GENOMIC DNA]</scope>
    <source>
        <strain evidence="1 2">KUC8140</strain>
    </source>
</reference>
<dbReference type="GO" id="GO:0005504">
    <property type="term" value="F:fatty acid binding"/>
    <property type="evidence" value="ECO:0007669"/>
    <property type="project" value="TreeGrafter"/>
</dbReference>
<dbReference type="Proteomes" id="UP000053477">
    <property type="component" value="Unassembled WGS sequence"/>
</dbReference>
<accession>A0A0H2RC31</accession>
<keyword evidence="2" id="KW-1185">Reference proteome</keyword>
<name>A0A0H2RC31_9AGAM</name>
<dbReference type="InterPro" id="IPR009100">
    <property type="entry name" value="AcylCoA_DH/oxidase_NM_dom_sf"/>
</dbReference>
<dbReference type="GO" id="GO:0005777">
    <property type="term" value="C:peroxisome"/>
    <property type="evidence" value="ECO:0007669"/>
    <property type="project" value="InterPro"/>
</dbReference>
<protein>
    <submittedName>
        <fullName evidence="1">Acyl-CoA dehydrogenase NM domain-like protein</fullName>
    </submittedName>
</protein>
<evidence type="ECO:0000313" key="2">
    <source>
        <dbReference type="Proteomes" id="UP000053477"/>
    </source>
</evidence>
<dbReference type="GO" id="GO:0033540">
    <property type="term" value="P:fatty acid beta-oxidation using acyl-CoA oxidase"/>
    <property type="evidence" value="ECO:0007669"/>
    <property type="project" value="TreeGrafter"/>
</dbReference>
<dbReference type="OrthoDB" id="538336at2759"/>
<dbReference type="STRING" id="27342.A0A0H2RC31"/>
<proteinExistence type="predicted"/>
<gene>
    <name evidence="1" type="ORF">SCHPADRAFT_943943</name>
</gene>
<organism evidence="1 2">
    <name type="scientific">Schizopora paradoxa</name>
    <dbReference type="NCBI Taxonomy" id="27342"/>
    <lineage>
        <taxon>Eukaryota</taxon>
        <taxon>Fungi</taxon>
        <taxon>Dikarya</taxon>
        <taxon>Basidiomycota</taxon>
        <taxon>Agaricomycotina</taxon>
        <taxon>Agaricomycetes</taxon>
        <taxon>Hymenochaetales</taxon>
        <taxon>Schizoporaceae</taxon>
        <taxon>Schizopora</taxon>
    </lineage>
</organism>
<dbReference type="InterPro" id="IPR012258">
    <property type="entry name" value="Acyl-CoA_oxidase"/>
</dbReference>
<dbReference type="InterPro" id="IPR046373">
    <property type="entry name" value="Acyl-CoA_Oxase/DH_mid-dom_sf"/>
</dbReference>
<dbReference type="InterPro" id="IPR036250">
    <property type="entry name" value="AcylCo_DH-like_C"/>
</dbReference>
<dbReference type="Gene3D" id="2.40.110.10">
    <property type="entry name" value="Butyryl-CoA Dehydrogenase, subunit A, domain 2"/>
    <property type="match status" value="1"/>
</dbReference>
<dbReference type="GO" id="GO:0071949">
    <property type="term" value="F:FAD binding"/>
    <property type="evidence" value="ECO:0007669"/>
    <property type="project" value="InterPro"/>
</dbReference>
<dbReference type="PANTHER" id="PTHR10909:SF382">
    <property type="entry name" value="ACYL-COENZYME A OXIDASE"/>
    <property type="match status" value="1"/>
</dbReference>
<dbReference type="AlphaFoldDB" id="A0A0H2RC31"/>
<dbReference type="EMBL" id="KQ086068">
    <property type="protein sequence ID" value="KLO09037.1"/>
    <property type="molecule type" value="Genomic_DNA"/>
</dbReference>
<sequence>MFAASTLRTRHLMDTPLFNFEPHKIGMQFDIQNERKKIYERAREIARVYNFTLHDVTTLSPKFWELAADFIGAIDASTTILLTIQYNLAAGTLAPFVDQRPELRPLMARILKFDISAQFLLTELAHGIDAKNLETTAALLPSGEFDLHTPRFEASKFMPPNAAIEGWDRVGFVIARLMVNGEDRGVRPFIVMLSLNGKLCNGITSRILPSRPGTGALDHAITSFNHVRLPPSALLGTTEIPEDPRASFASCIQRVHIGSISLSLSAISAVSLSAFIAAKYSMQRTVTMYSNSGEAIATPIWTFRTQQIPILTCFARHAVMKAFAKEAISLFVDPNLDPRAQFGIASERCGAQGLYLHNQIYCLALQGGVIAEGDALALSIRAATDLFLGRYTLSTPRYPHSPLAQYEKYLYERCESILSEAGSDRSDILNRRILPLCRPLIEAISHRMAYEAALDSEEVHKPLLDLYEITIIRKYGTAWFASRSELGLSPERQEEMEEVAVSAAAPFIERYMAESGAEPFAKAPMLSKERFREFAESLETFQGASDIGTASLSTNPSLKSKL</sequence>
<dbReference type="GO" id="GO:0003997">
    <property type="term" value="F:acyl-CoA oxidase activity"/>
    <property type="evidence" value="ECO:0007669"/>
    <property type="project" value="InterPro"/>
</dbReference>
<evidence type="ECO:0000313" key="1">
    <source>
        <dbReference type="EMBL" id="KLO09037.1"/>
    </source>
</evidence>
<dbReference type="PANTHER" id="PTHR10909">
    <property type="entry name" value="ELECTRON TRANSPORT OXIDOREDUCTASE"/>
    <property type="match status" value="1"/>
</dbReference>
<dbReference type="InParanoid" id="A0A0H2RC31"/>